<gene>
    <name evidence="2" type="ORF">PAMC26577_30120</name>
</gene>
<evidence type="ECO:0000313" key="2">
    <source>
        <dbReference type="EMBL" id="OTP69549.1"/>
    </source>
</evidence>
<organism evidence="2 3">
    <name type="scientific">Caballeronia sordidicola</name>
    <name type="common">Burkholderia sordidicola</name>
    <dbReference type="NCBI Taxonomy" id="196367"/>
    <lineage>
        <taxon>Bacteria</taxon>
        <taxon>Pseudomonadati</taxon>
        <taxon>Pseudomonadota</taxon>
        <taxon>Betaproteobacteria</taxon>
        <taxon>Burkholderiales</taxon>
        <taxon>Burkholderiaceae</taxon>
        <taxon>Caballeronia</taxon>
    </lineage>
</organism>
<comment type="caution">
    <text evidence="2">The sequence shown here is derived from an EMBL/GenBank/DDBJ whole genome shotgun (WGS) entry which is preliminary data.</text>
</comment>
<reference evidence="2 3" key="1">
    <citation type="submission" date="2017-03" db="EMBL/GenBank/DDBJ databases">
        <title>Genome analysis of strain PAMC 26577.</title>
        <authorList>
            <person name="Oh H.-M."/>
            <person name="Yang J.-A."/>
        </authorList>
    </citation>
    <scope>NUCLEOTIDE SEQUENCE [LARGE SCALE GENOMIC DNA]</scope>
    <source>
        <strain evidence="2 3">PAMC 26577</strain>
    </source>
</reference>
<dbReference type="InterPro" id="IPR009057">
    <property type="entry name" value="Homeodomain-like_sf"/>
</dbReference>
<evidence type="ECO:0000256" key="1">
    <source>
        <dbReference type="SAM" id="Coils"/>
    </source>
</evidence>
<name>A0A242MEA2_CABSO</name>
<evidence type="ECO:0000313" key="3">
    <source>
        <dbReference type="Proteomes" id="UP000195221"/>
    </source>
</evidence>
<accession>A0A242MEA2</accession>
<dbReference type="Proteomes" id="UP000195221">
    <property type="component" value="Unassembled WGS sequence"/>
</dbReference>
<protein>
    <recommendedName>
        <fullName evidence="4">Mobile element protein</fullName>
    </recommendedName>
</protein>
<dbReference type="SUPFAM" id="SSF46689">
    <property type="entry name" value="Homeodomain-like"/>
    <property type="match status" value="1"/>
</dbReference>
<proteinExistence type="predicted"/>
<evidence type="ECO:0008006" key="4">
    <source>
        <dbReference type="Google" id="ProtNLM"/>
    </source>
</evidence>
<dbReference type="EMBL" id="NBTZ01000114">
    <property type="protein sequence ID" value="OTP69549.1"/>
    <property type="molecule type" value="Genomic_DNA"/>
</dbReference>
<sequence length="69" mass="7941">MGVGDTALRRWVAQWRAQKAAPPRTADQISADAQRIKELEARVADLEREREILKKSTAFFVKEMDRSLK</sequence>
<keyword evidence="1" id="KW-0175">Coiled coil</keyword>
<feature type="coiled-coil region" evidence="1">
    <location>
        <begin position="29"/>
        <end position="56"/>
    </location>
</feature>
<dbReference type="AlphaFoldDB" id="A0A242MEA2"/>